<feature type="transmembrane region" description="Helical" evidence="6">
    <location>
        <begin position="53"/>
        <end position="76"/>
    </location>
</feature>
<proteinExistence type="predicted"/>
<keyword evidence="4 6" id="KW-1133">Transmembrane helix</keyword>
<feature type="transmembrane region" description="Helical" evidence="6">
    <location>
        <begin position="121"/>
        <end position="142"/>
    </location>
</feature>
<dbReference type="Pfam" id="PF08449">
    <property type="entry name" value="UAA"/>
    <property type="match status" value="1"/>
</dbReference>
<evidence type="ECO:0000256" key="4">
    <source>
        <dbReference type="ARBA" id="ARBA00022989"/>
    </source>
</evidence>
<keyword evidence="8" id="KW-1185">Reference proteome</keyword>
<dbReference type="SUPFAM" id="SSF103481">
    <property type="entry name" value="Multidrug resistance efflux transporter EmrE"/>
    <property type="match status" value="1"/>
</dbReference>
<evidence type="ECO:0000256" key="3">
    <source>
        <dbReference type="ARBA" id="ARBA00022692"/>
    </source>
</evidence>
<dbReference type="Proteomes" id="UP000187209">
    <property type="component" value="Unassembled WGS sequence"/>
</dbReference>
<feature type="transmembrane region" description="Helical" evidence="6">
    <location>
        <begin position="96"/>
        <end position="114"/>
    </location>
</feature>
<evidence type="ECO:0000256" key="2">
    <source>
        <dbReference type="ARBA" id="ARBA00022448"/>
    </source>
</evidence>
<reference evidence="7 8" key="1">
    <citation type="submission" date="2016-11" db="EMBL/GenBank/DDBJ databases">
        <title>The macronuclear genome of Stentor coeruleus: a giant cell with tiny introns.</title>
        <authorList>
            <person name="Slabodnick M."/>
            <person name="Ruby J.G."/>
            <person name="Reiff S.B."/>
            <person name="Swart E.C."/>
            <person name="Gosai S."/>
            <person name="Prabakaran S."/>
            <person name="Witkowska E."/>
            <person name="Larue G.E."/>
            <person name="Fisher S."/>
            <person name="Freeman R.M."/>
            <person name="Gunawardena J."/>
            <person name="Chu W."/>
            <person name="Stover N.A."/>
            <person name="Gregory B.D."/>
            <person name="Nowacki M."/>
            <person name="Derisi J."/>
            <person name="Roy S.W."/>
            <person name="Marshall W.F."/>
            <person name="Sood P."/>
        </authorList>
    </citation>
    <scope>NUCLEOTIDE SEQUENCE [LARGE SCALE GENOMIC DNA]</scope>
    <source>
        <strain evidence="7">WM001</strain>
    </source>
</reference>
<dbReference type="AlphaFoldDB" id="A0A1R2C108"/>
<evidence type="ECO:0000313" key="7">
    <source>
        <dbReference type="EMBL" id="OMJ82659.1"/>
    </source>
</evidence>
<dbReference type="PANTHER" id="PTHR10778">
    <property type="entry name" value="SOLUTE CARRIER FAMILY 35 MEMBER B"/>
    <property type="match status" value="1"/>
</dbReference>
<gene>
    <name evidence="7" type="ORF">SteCoe_16582</name>
</gene>
<accession>A0A1R2C108</accession>
<evidence type="ECO:0000256" key="5">
    <source>
        <dbReference type="ARBA" id="ARBA00023136"/>
    </source>
</evidence>
<dbReference type="InterPro" id="IPR013657">
    <property type="entry name" value="SCL35B1-4/HUT1"/>
</dbReference>
<dbReference type="OrthoDB" id="312226at2759"/>
<feature type="transmembrane region" description="Helical" evidence="6">
    <location>
        <begin position="148"/>
        <end position="168"/>
    </location>
</feature>
<feature type="transmembrane region" description="Helical" evidence="6">
    <location>
        <begin position="20"/>
        <end position="41"/>
    </location>
</feature>
<evidence type="ECO:0000313" key="8">
    <source>
        <dbReference type="Proteomes" id="UP000187209"/>
    </source>
</evidence>
<dbReference type="GO" id="GO:0022857">
    <property type="term" value="F:transmembrane transporter activity"/>
    <property type="evidence" value="ECO:0007669"/>
    <property type="project" value="TreeGrafter"/>
</dbReference>
<keyword evidence="3 6" id="KW-0812">Transmembrane</keyword>
<name>A0A1R2C108_9CILI</name>
<evidence type="ECO:0000256" key="1">
    <source>
        <dbReference type="ARBA" id="ARBA00004141"/>
    </source>
</evidence>
<protein>
    <recommendedName>
        <fullName evidence="9">Sugar phosphate transporter domain-containing protein</fullName>
    </recommendedName>
</protein>
<keyword evidence="5 6" id="KW-0472">Membrane</keyword>
<dbReference type="GO" id="GO:0000139">
    <property type="term" value="C:Golgi membrane"/>
    <property type="evidence" value="ECO:0007669"/>
    <property type="project" value="TreeGrafter"/>
</dbReference>
<dbReference type="GO" id="GO:0005789">
    <property type="term" value="C:endoplasmic reticulum membrane"/>
    <property type="evidence" value="ECO:0007669"/>
    <property type="project" value="TreeGrafter"/>
</dbReference>
<dbReference type="InterPro" id="IPR037185">
    <property type="entry name" value="EmrE-like"/>
</dbReference>
<organism evidence="7 8">
    <name type="scientific">Stentor coeruleus</name>
    <dbReference type="NCBI Taxonomy" id="5963"/>
    <lineage>
        <taxon>Eukaryota</taxon>
        <taxon>Sar</taxon>
        <taxon>Alveolata</taxon>
        <taxon>Ciliophora</taxon>
        <taxon>Postciliodesmatophora</taxon>
        <taxon>Heterotrichea</taxon>
        <taxon>Heterotrichida</taxon>
        <taxon>Stentoridae</taxon>
        <taxon>Stentor</taxon>
    </lineage>
</organism>
<keyword evidence="2" id="KW-0813">Transport</keyword>
<evidence type="ECO:0000256" key="6">
    <source>
        <dbReference type="SAM" id="Phobius"/>
    </source>
</evidence>
<sequence>MITSGVIIFNWKGTNFDNDSVLGLIILFCSLALDSFTSYYAEYIRRSTSMTSLQCMNSCCSWGAIVLLPIIFFINVFSDDNIITYLIEYPDILLDIFYFGITSAIGQTFIFWALRIFGPLSLSIITTIRKYLTVLVSIIWFSHSLSNLQWACMVIVFSGTFMDIMVSYKNVKIKEKESF</sequence>
<evidence type="ECO:0008006" key="9">
    <source>
        <dbReference type="Google" id="ProtNLM"/>
    </source>
</evidence>
<comment type="caution">
    <text evidence="7">The sequence shown here is derived from an EMBL/GenBank/DDBJ whole genome shotgun (WGS) entry which is preliminary data.</text>
</comment>
<comment type="subcellular location">
    <subcellularLocation>
        <location evidence="1">Membrane</location>
        <topology evidence="1">Multi-pass membrane protein</topology>
    </subcellularLocation>
</comment>
<dbReference type="EMBL" id="MPUH01000332">
    <property type="protein sequence ID" value="OMJ82659.1"/>
    <property type="molecule type" value="Genomic_DNA"/>
</dbReference>